<accession>A0A1F2P6Z6</accession>
<evidence type="ECO:0000313" key="2">
    <source>
        <dbReference type="Proteomes" id="UP000185779"/>
    </source>
</evidence>
<dbReference type="STRING" id="1839936.SBU_000188"/>
<reference evidence="1" key="1">
    <citation type="submission" date="2016-05" db="EMBL/GenBank/DDBJ databases">
        <title>Microbial consortia oxidize butane by reversing methanogenesis.</title>
        <authorList>
            <person name="Laso-Perez R."/>
            <person name="Richter M."/>
            <person name="Wegener G."/>
            <person name="Musat F."/>
        </authorList>
    </citation>
    <scope>NUCLEOTIDE SEQUENCE [LARGE SCALE GENOMIC DNA]</scope>
    <source>
        <strain evidence="1">BOX1</strain>
    </source>
</reference>
<keyword evidence="2" id="KW-1185">Reference proteome</keyword>
<dbReference type="EMBL" id="LYOR01000001">
    <property type="protein sequence ID" value="OFV66895.1"/>
    <property type="molecule type" value="Genomic_DNA"/>
</dbReference>
<dbReference type="AlphaFoldDB" id="A0A1F2P6Z6"/>
<dbReference type="Proteomes" id="UP000185779">
    <property type="component" value="Unassembled WGS sequence"/>
</dbReference>
<sequence length="47" mass="5136">MIPAMIPTIRSLLSVHTLFMRLISRMTPGEDIKIAIFHGGISALSKA</sequence>
<proteinExistence type="predicted"/>
<evidence type="ECO:0000313" key="1">
    <source>
        <dbReference type="EMBL" id="OFV66895.1"/>
    </source>
</evidence>
<gene>
    <name evidence="1" type="ORF">SBU_000188</name>
</gene>
<comment type="caution">
    <text evidence="1">The sequence shown here is derived from an EMBL/GenBank/DDBJ whole genome shotgun (WGS) entry which is preliminary data.</text>
</comment>
<name>A0A1F2P6Z6_9EURY</name>
<protein>
    <submittedName>
        <fullName evidence="1">Uncharacterized protein</fullName>
    </submittedName>
</protein>
<organism evidence="1 2">
    <name type="scientific">Candidatus Syntropharchaeum butanivorans</name>
    <dbReference type="NCBI Taxonomy" id="1839936"/>
    <lineage>
        <taxon>Archaea</taxon>
        <taxon>Methanobacteriati</taxon>
        <taxon>Methanobacteriota</taxon>
        <taxon>Stenosarchaea group</taxon>
        <taxon>Methanomicrobia</taxon>
        <taxon>Methanosarcinales</taxon>
        <taxon>ANME-2 cluster</taxon>
        <taxon>Candidatus Syntropharchaeum</taxon>
    </lineage>
</organism>